<sequence>MGLASVLLEIFSKPSMGDVLSELMMFIAPLWIAVFVGVLVGWAWKPKWANLGCRDLMDSSVSKESTNASSSCFSSIPTFNFVKFQLPACISGVSDDGIQRETFYVPPTTSSDCSSSQLQSEKSSIVTEDDLEHLCRLVEVKDRGPAWIQMMERSTPTMSYQAWRRDPETGPPQYRSRTVFEDATPEMVRDFFWDDEYRLKWDDMLIHAMTLEECPTTGTMVVQWVRKFPFFCSDREYIIGRRIWESGRLYYCITKGVSHLSVPRRNKPRRVDLYYSSWCIRAVESRRGDGQLTACEVLLFHHEDMGIPWEIAKLGVRQGMWGAVKKFDPALRAYQKQRVSGAPLSRCAFMAQINTKVSADYLSSLENCTNDSSRVENADSSEKPVGRNIPKLLVVGGAVALACTLDRGLLTKAVIFGVARRFAKIGRRL</sequence>
<protein>
    <submittedName>
        <fullName evidence="1">StAR-related lipid transfer protein like</fullName>
    </submittedName>
</protein>
<gene>
    <name evidence="1" type="ORF">OWV82_014132</name>
</gene>
<evidence type="ECO:0000313" key="2">
    <source>
        <dbReference type="Proteomes" id="UP001164539"/>
    </source>
</evidence>
<accession>A0ACC1XKE5</accession>
<reference evidence="1 2" key="1">
    <citation type="journal article" date="2023" name="Science">
        <title>Complex scaffold remodeling in plant triterpene biosynthesis.</title>
        <authorList>
            <person name="De La Pena R."/>
            <person name="Hodgson H."/>
            <person name="Liu J.C."/>
            <person name="Stephenson M.J."/>
            <person name="Martin A.C."/>
            <person name="Owen C."/>
            <person name="Harkess A."/>
            <person name="Leebens-Mack J."/>
            <person name="Jimenez L.E."/>
            <person name="Osbourn A."/>
            <person name="Sattely E.S."/>
        </authorList>
    </citation>
    <scope>NUCLEOTIDE SEQUENCE [LARGE SCALE GENOMIC DNA]</scope>
    <source>
        <strain evidence="2">cv. JPN11</strain>
        <tissue evidence="1">Leaf</tissue>
    </source>
</reference>
<organism evidence="1 2">
    <name type="scientific">Melia azedarach</name>
    <name type="common">Chinaberry tree</name>
    <dbReference type="NCBI Taxonomy" id="155640"/>
    <lineage>
        <taxon>Eukaryota</taxon>
        <taxon>Viridiplantae</taxon>
        <taxon>Streptophyta</taxon>
        <taxon>Embryophyta</taxon>
        <taxon>Tracheophyta</taxon>
        <taxon>Spermatophyta</taxon>
        <taxon>Magnoliopsida</taxon>
        <taxon>eudicotyledons</taxon>
        <taxon>Gunneridae</taxon>
        <taxon>Pentapetalae</taxon>
        <taxon>rosids</taxon>
        <taxon>malvids</taxon>
        <taxon>Sapindales</taxon>
        <taxon>Meliaceae</taxon>
        <taxon>Melia</taxon>
    </lineage>
</organism>
<dbReference type="EMBL" id="CM051401">
    <property type="protein sequence ID" value="KAJ4711778.1"/>
    <property type="molecule type" value="Genomic_DNA"/>
</dbReference>
<evidence type="ECO:0000313" key="1">
    <source>
        <dbReference type="EMBL" id="KAJ4711778.1"/>
    </source>
</evidence>
<name>A0ACC1XKE5_MELAZ</name>
<keyword evidence="2" id="KW-1185">Reference proteome</keyword>
<proteinExistence type="predicted"/>
<dbReference type="Proteomes" id="UP001164539">
    <property type="component" value="Chromosome 8"/>
</dbReference>
<comment type="caution">
    <text evidence="1">The sequence shown here is derived from an EMBL/GenBank/DDBJ whole genome shotgun (WGS) entry which is preliminary data.</text>
</comment>